<dbReference type="InterPro" id="IPR013839">
    <property type="entry name" value="DNAligase_adenylation"/>
</dbReference>
<dbReference type="HAMAP" id="MF_01588">
    <property type="entry name" value="DNA_ligase_A"/>
    <property type="match status" value="1"/>
</dbReference>
<comment type="cofactor">
    <cofactor evidence="12">
        <name>Mg(2+)</name>
        <dbReference type="ChEBI" id="CHEBI:18420"/>
    </cofactor>
    <cofactor evidence="12">
        <name>Mn(2+)</name>
        <dbReference type="ChEBI" id="CHEBI:29035"/>
    </cofactor>
</comment>
<feature type="binding site" evidence="12">
    <location>
        <position position="127"/>
    </location>
    <ligand>
        <name>NAD(+)</name>
        <dbReference type="ChEBI" id="CHEBI:57540"/>
    </ligand>
</feature>
<dbReference type="Gene3D" id="3.40.50.10190">
    <property type="entry name" value="BRCT domain"/>
    <property type="match status" value="1"/>
</dbReference>
<feature type="binding site" evidence="12">
    <location>
        <position position="411"/>
    </location>
    <ligand>
        <name>Zn(2+)</name>
        <dbReference type="ChEBI" id="CHEBI:29105"/>
    </ligand>
</feature>
<dbReference type="HOGENOM" id="CLU_007764_2_0_9"/>
<evidence type="ECO:0000256" key="11">
    <source>
        <dbReference type="ARBA" id="ARBA00034005"/>
    </source>
</evidence>
<evidence type="ECO:0000256" key="12">
    <source>
        <dbReference type="HAMAP-Rule" id="MF_01588"/>
    </source>
</evidence>
<keyword evidence="4 12" id="KW-0479">Metal-binding</keyword>
<dbReference type="InterPro" id="IPR010994">
    <property type="entry name" value="RuvA_2-like"/>
</dbReference>
<dbReference type="Gene3D" id="3.30.470.30">
    <property type="entry name" value="DNA ligase/mRNA capping enzyme"/>
    <property type="match status" value="1"/>
</dbReference>
<evidence type="ECO:0000256" key="1">
    <source>
        <dbReference type="ARBA" id="ARBA00004067"/>
    </source>
</evidence>
<keyword evidence="10 12" id="KW-0464">Manganese</keyword>
<keyword evidence="3 12" id="KW-0235">DNA replication</keyword>
<feature type="active site" description="N6-AMP-lysine intermediate" evidence="12">
    <location>
        <position position="106"/>
    </location>
</feature>
<keyword evidence="16" id="KW-1185">Reference proteome</keyword>
<dbReference type="GO" id="GO:0003677">
    <property type="term" value="F:DNA binding"/>
    <property type="evidence" value="ECO:0007669"/>
    <property type="project" value="InterPro"/>
</dbReference>
<protein>
    <recommendedName>
        <fullName evidence="12">DNA ligase</fullName>
        <ecNumber evidence="12">6.5.1.2</ecNumber>
    </recommendedName>
    <alternativeName>
        <fullName evidence="12">Polydeoxyribonucleotide synthase [NAD(+)]</fullName>
    </alternativeName>
</protein>
<sequence length="664" mass="74354">MDINSKKQRMKELIDVLDKAAKAYYAESTEIMSNAEYDKLYDELEALENETGIVLAGSLTKKVGYEVLSSLPKKAHKEPRLSLSKTKDVGELASFLGDKEGILMWKLDGLTIVLTYENGELVEALTRGNGEIGEVVTENARFFENIPLVIPYKGSLMVRGEAIIKYSDFNRINEEITDVAEKYKNPRNLCSGSVRQLSTEVTAKRNVNFIVYEDLEGGEKFKTREEELNYLESLGFTVVDHPLVNRDNLEKEVREYENRIKTSDLPSDGLVLQFNDIAYGNSLGRTSKFPRHSIAFKWKDETAETTLREIEWSASRTGLINPVAIFDAVELEGTTVTRASVHNVSIMRSLKLGVGDRIKVYKANMIIPQILENLTESNAEEVPTVCPVCGGKTELKDEEGVQTLYCTNPDCMAKRLKLLTHFVSRDAMNIAGLSEMTLEKFVAENMIHELSDVFKLANHKEKIVTMEGFGERSYNNLIESLDKARETTAVRILYSLGIANIGLATAKLICRYFNNDFDKIIKAKEEELTQIDGIGEVMAKVFAEYFNKDENIKTLEHLLAEVHIEKSAENDQNTEGDDEVNNAIAGLTFVITGDVEKFKNRRELSEFIESKGGKVTGSVTGKTNYLINNDVTSNSGKNKKAKELGVKIISENEFLELVGGNNAN</sequence>
<evidence type="ECO:0000256" key="13">
    <source>
        <dbReference type="SAM" id="Coils"/>
    </source>
</evidence>
<dbReference type="InterPro" id="IPR004150">
    <property type="entry name" value="NAD_DNA_ligase_OB"/>
</dbReference>
<feature type="binding site" evidence="12">
    <location>
        <position position="297"/>
    </location>
    <ligand>
        <name>NAD(+)</name>
        <dbReference type="ChEBI" id="CHEBI:57540"/>
    </ligand>
</feature>
<evidence type="ECO:0000256" key="8">
    <source>
        <dbReference type="ARBA" id="ARBA00023027"/>
    </source>
</evidence>
<dbReference type="SUPFAM" id="SSF47781">
    <property type="entry name" value="RuvA domain 2-like"/>
    <property type="match status" value="1"/>
</dbReference>
<keyword evidence="6 12" id="KW-0862">Zinc</keyword>
<evidence type="ECO:0000256" key="5">
    <source>
        <dbReference type="ARBA" id="ARBA00022763"/>
    </source>
</evidence>
<feature type="domain" description="BRCT" evidence="14">
    <location>
        <begin position="579"/>
        <end position="664"/>
    </location>
</feature>
<keyword evidence="13" id="KW-0175">Coiled coil</keyword>
<dbReference type="SUPFAM" id="SSF56091">
    <property type="entry name" value="DNA ligase/mRNA capping enzyme, catalytic domain"/>
    <property type="match status" value="1"/>
</dbReference>
<dbReference type="SMART" id="SM00532">
    <property type="entry name" value="LIGANc"/>
    <property type="match status" value="1"/>
</dbReference>
<evidence type="ECO:0000256" key="9">
    <source>
        <dbReference type="ARBA" id="ARBA00023204"/>
    </source>
</evidence>
<keyword evidence="5 12" id="KW-0227">DNA damage</keyword>
<dbReference type="EMBL" id="ACIL03000006">
    <property type="protein sequence ID" value="ESL04005.1"/>
    <property type="molecule type" value="Genomic_DNA"/>
</dbReference>
<feature type="binding site" evidence="12">
    <location>
        <position position="161"/>
    </location>
    <ligand>
        <name>NAD(+)</name>
        <dbReference type="ChEBI" id="CHEBI:57540"/>
    </ligand>
</feature>
<keyword evidence="7 12" id="KW-0460">Magnesium</keyword>
<dbReference type="GO" id="GO:0006260">
    <property type="term" value="P:DNA replication"/>
    <property type="evidence" value="ECO:0007669"/>
    <property type="project" value="UniProtKB-KW"/>
</dbReference>
<dbReference type="GO" id="GO:0003911">
    <property type="term" value="F:DNA ligase (NAD+) activity"/>
    <property type="evidence" value="ECO:0007669"/>
    <property type="project" value="UniProtKB-UniRule"/>
</dbReference>
<comment type="function">
    <text evidence="1 12">DNA ligase that catalyzes the formation of phosphodiester linkages between 5'-phosphoryl and 3'-hydroxyl groups in double-stranded DNA using NAD as a coenzyme and as the energy source for the reaction. It is essential for DNA replication and repair of damaged DNA.</text>
</comment>
<dbReference type="Proteomes" id="UP000018227">
    <property type="component" value="Unassembled WGS sequence"/>
</dbReference>
<dbReference type="Pfam" id="PF01653">
    <property type="entry name" value="DNA_ligase_aden"/>
    <property type="match status" value="1"/>
</dbReference>
<comment type="caution">
    <text evidence="12">Lacks conserved residue(s) required for the propagation of feature annotation.</text>
</comment>
<keyword evidence="8 12" id="KW-0520">NAD</keyword>
<evidence type="ECO:0000313" key="16">
    <source>
        <dbReference type="Proteomes" id="UP000018227"/>
    </source>
</evidence>
<dbReference type="SMART" id="SM00292">
    <property type="entry name" value="BRCT"/>
    <property type="match status" value="1"/>
</dbReference>
<accession>V2ZAP3</accession>
<dbReference type="SUPFAM" id="SSF52113">
    <property type="entry name" value="BRCT domain"/>
    <property type="match status" value="1"/>
</dbReference>
<dbReference type="Gene3D" id="1.10.150.20">
    <property type="entry name" value="5' to 3' exonuclease, C-terminal subdomain"/>
    <property type="match status" value="2"/>
</dbReference>
<comment type="catalytic activity">
    <reaction evidence="11 12">
        <text>NAD(+) + (deoxyribonucleotide)n-3'-hydroxyl + 5'-phospho-(deoxyribonucleotide)m = (deoxyribonucleotide)n+m + AMP + beta-nicotinamide D-nucleotide.</text>
        <dbReference type="EC" id="6.5.1.2"/>
    </reaction>
</comment>
<feature type="binding site" evidence="12">
    <location>
        <position position="386"/>
    </location>
    <ligand>
        <name>Zn(2+)</name>
        <dbReference type="ChEBI" id="CHEBI:29105"/>
    </ligand>
</feature>
<comment type="caution">
    <text evidence="15">The sequence shown here is derived from an EMBL/GenBank/DDBJ whole genome shotgun (WGS) entry which is preliminary data.</text>
</comment>
<name>V2ZAP3_9FIRM</name>
<gene>
    <name evidence="12" type="primary">ligA</name>
    <name evidence="15" type="ORF">GCWU0000282_000723</name>
</gene>
<reference evidence="15 16" key="1">
    <citation type="submission" date="2013-06" db="EMBL/GenBank/DDBJ databases">
        <authorList>
            <person name="Weinstock G."/>
            <person name="Sodergren E."/>
            <person name="Clifton S."/>
            <person name="Fulton L."/>
            <person name="Fulton B."/>
            <person name="Courtney L."/>
            <person name="Fronick C."/>
            <person name="Harrison M."/>
            <person name="Strong C."/>
            <person name="Farmer C."/>
            <person name="Delahaunty K."/>
            <person name="Markovic C."/>
            <person name="Hall O."/>
            <person name="Minx P."/>
            <person name="Tomlinson C."/>
            <person name="Mitreva M."/>
            <person name="Nelson J."/>
            <person name="Hou S."/>
            <person name="Wollam A."/>
            <person name="Pepin K.H."/>
            <person name="Johnson M."/>
            <person name="Bhonagiri V."/>
            <person name="Nash W.E."/>
            <person name="Warren W."/>
            <person name="Chinwalla A."/>
            <person name="Mardis E.R."/>
            <person name="Wilson R.K."/>
        </authorList>
    </citation>
    <scope>NUCLEOTIDE SEQUENCE [LARGE SCALE GENOMIC DNA]</scope>
    <source>
        <strain evidence="15 16">ATCC 51271</strain>
    </source>
</reference>
<feature type="binding site" evidence="12">
    <location>
        <begin position="82"/>
        <end position="83"/>
    </location>
    <ligand>
        <name>NAD(+)</name>
        <dbReference type="ChEBI" id="CHEBI:57540"/>
    </ligand>
</feature>
<dbReference type="Gene3D" id="2.40.50.140">
    <property type="entry name" value="Nucleic acid-binding proteins"/>
    <property type="match status" value="1"/>
</dbReference>
<dbReference type="PIRSF" id="PIRSF001604">
    <property type="entry name" value="LigA"/>
    <property type="match status" value="1"/>
</dbReference>
<comment type="similarity">
    <text evidence="12">Belongs to the NAD-dependent DNA ligase family. LigA subfamily.</text>
</comment>
<evidence type="ECO:0000256" key="2">
    <source>
        <dbReference type="ARBA" id="ARBA00022598"/>
    </source>
</evidence>
<dbReference type="InterPro" id="IPR001357">
    <property type="entry name" value="BRCT_dom"/>
</dbReference>
<dbReference type="STRING" id="592026.GCWU0000282_000723"/>
<proteinExistence type="inferred from homology"/>
<dbReference type="Gene3D" id="1.10.287.610">
    <property type="entry name" value="Helix hairpin bin"/>
    <property type="match status" value="1"/>
</dbReference>
<organism evidence="15 16">
    <name type="scientific">Catonella morbi ATCC 51271</name>
    <dbReference type="NCBI Taxonomy" id="592026"/>
    <lineage>
        <taxon>Bacteria</taxon>
        <taxon>Bacillati</taxon>
        <taxon>Bacillota</taxon>
        <taxon>Clostridia</taxon>
        <taxon>Lachnospirales</taxon>
        <taxon>Lachnospiraceae</taxon>
        <taxon>Catonella</taxon>
    </lineage>
</organism>
<dbReference type="InterPro" id="IPR013840">
    <property type="entry name" value="DNAligase_N"/>
</dbReference>
<dbReference type="CDD" id="cd17748">
    <property type="entry name" value="BRCT_DNA_ligase_like"/>
    <property type="match status" value="1"/>
</dbReference>
<keyword evidence="2 12" id="KW-0436">Ligase</keyword>
<dbReference type="eggNOG" id="COG0272">
    <property type="taxonomic scope" value="Bacteria"/>
</dbReference>
<dbReference type="Pfam" id="PF12826">
    <property type="entry name" value="HHH_2"/>
    <property type="match status" value="1"/>
</dbReference>
<dbReference type="InterPro" id="IPR036420">
    <property type="entry name" value="BRCT_dom_sf"/>
</dbReference>
<dbReference type="PROSITE" id="PS50172">
    <property type="entry name" value="BRCT"/>
    <property type="match status" value="1"/>
</dbReference>
<dbReference type="InterPro" id="IPR003583">
    <property type="entry name" value="Hlx-hairpin-Hlx_DNA-bd_motif"/>
</dbReference>
<dbReference type="Pfam" id="PF03120">
    <property type="entry name" value="OB_DNA_ligase"/>
    <property type="match status" value="1"/>
</dbReference>
<evidence type="ECO:0000256" key="3">
    <source>
        <dbReference type="ARBA" id="ARBA00022705"/>
    </source>
</evidence>
<dbReference type="GO" id="GO:0006281">
    <property type="term" value="P:DNA repair"/>
    <property type="evidence" value="ECO:0007669"/>
    <property type="project" value="UniProtKB-KW"/>
</dbReference>
<feature type="coiled-coil region" evidence="13">
    <location>
        <begin position="3"/>
        <end position="50"/>
    </location>
</feature>
<evidence type="ECO:0000256" key="10">
    <source>
        <dbReference type="ARBA" id="ARBA00023211"/>
    </source>
</evidence>
<dbReference type="NCBIfam" id="NF005932">
    <property type="entry name" value="PRK07956.1"/>
    <property type="match status" value="1"/>
</dbReference>
<keyword evidence="9 12" id="KW-0234">DNA repair</keyword>
<dbReference type="InterPro" id="IPR041663">
    <property type="entry name" value="DisA/LigA_HHH"/>
</dbReference>
<dbReference type="SMART" id="SM00278">
    <property type="entry name" value="HhH1"/>
    <property type="match status" value="3"/>
</dbReference>
<evidence type="ECO:0000256" key="4">
    <source>
        <dbReference type="ARBA" id="ARBA00022723"/>
    </source>
</evidence>
<dbReference type="InterPro" id="IPR001679">
    <property type="entry name" value="DNA_ligase"/>
</dbReference>
<dbReference type="EC" id="6.5.1.2" evidence="12"/>
<evidence type="ECO:0000256" key="6">
    <source>
        <dbReference type="ARBA" id="ARBA00022833"/>
    </source>
</evidence>
<evidence type="ECO:0000259" key="14">
    <source>
        <dbReference type="PROSITE" id="PS50172"/>
    </source>
</evidence>
<dbReference type="GO" id="GO:0046872">
    <property type="term" value="F:metal ion binding"/>
    <property type="evidence" value="ECO:0007669"/>
    <property type="project" value="UniProtKB-KW"/>
</dbReference>
<dbReference type="InterPro" id="IPR012340">
    <property type="entry name" value="NA-bd_OB-fold"/>
</dbReference>
<dbReference type="Pfam" id="PF00533">
    <property type="entry name" value="BRCT"/>
    <property type="match status" value="1"/>
</dbReference>
<feature type="binding site" evidence="12">
    <location>
        <position position="406"/>
    </location>
    <ligand>
        <name>Zn(2+)</name>
        <dbReference type="ChEBI" id="CHEBI:29105"/>
    </ligand>
</feature>
<dbReference type="AlphaFoldDB" id="V2ZAP3"/>
<evidence type="ECO:0000313" key="15">
    <source>
        <dbReference type="EMBL" id="ESL04005.1"/>
    </source>
</evidence>
<evidence type="ECO:0000256" key="7">
    <source>
        <dbReference type="ARBA" id="ARBA00022842"/>
    </source>
</evidence>
<dbReference type="SUPFAM" id="SSF50249">
    <property type="entry name" value="Nucleic acid-binding proteins"/>
    <property type="match status" value="1"/>
</dbReference>
<dbReference type="NCBIfam" id="TIGR00575">
    <property type="entry name" value="dnlj"/>
    <property type="match status" value="1"/>
</dbReference>
<feature type="binding site" evidence="12">
    <location>
        <position position="389"/>
    </location>
    <ligand>
        <name>Zn(2+)</name>
        <dbReference type="ChEBI" id="CHEBI:29105"/>
    </ligand>
</feature>